<comment type="caution">
    <text evidence="2">The sequence shown here is derived from an EMBL/GenBank/DDBJ whole genome shotgun (WGS) entry which is preliminary data.</text>
</comment>
<gene>
    <name evidence="2" type="ORF">S12H4_27783</name>
</gene>
<organism evidence="2">
    <name type="scientific">marine sediment metagenome</name>
    <dbReference type="NCBI Taxonomy" id="412755"/>
    <lineage>
        <taxon>unclassified sequences</taxon>
        <taxon>metagenomes</taxon>
        <taxon>ecological metagenomes</taxon>
    </lineage>
</organism>
<accession>X1T482</accession>
<feature type="transmembrane region" description="Helical" evidence="1">
    <location>
        <begin position="54"/>
        <end position="78"/>
    </location>
</feature>
<keyword evidence="1" id="KW-1133">Transmembrane helix</keyword>
<evidence type="ECO:0000256" key="1">
    <source>
        <dbReference type="SAM" id="Phobius"/>
    </source>
</evidence>
<proteinExistence type="predicted"/>
<keyword evidence="1" id="KW-0472">Membrane</keyword>
<feature type="non-terminal residue" evidence="2">
    <location>
        <position position="1"/>
    </location>
</feature>
<evidence type="ECO:0000313" key="2">
    <source>
        <dbReference type="EMBL" id="GAJ00014.1"/>
    </source>
</evidence>
<protein>
    <submittedName>
        <fullName evidence="2">Uncharacterized protein</fullName>
    </submittedName>
</protein>
<dbReference type="AlphaFoldDB" id="X1T482"/>
<dbReference type="EMBL" id="BARW01015884">
    <property type="protein sequence ID" value="GAJ00014.1"/>
    <property type="molecule type" value="Genomic_DNA"/>
</dbReference>
<name>X1T482_9ZZZZ</name>
<feature type="transmembrane region" description="Helical" evidence="1">
    <location>
        <begin position="23"/>
        <end position="48"/>
    </location>
</feature>
<keyword evidence="1" id="KW-0812">Transmembrane</keyword>
<reference evidence="2" key="1">
    <citation type="journal article" date="2014" name="Front. Microbiol.">
        <title>High frequency of phylogenetically diverse reductive dehalogenase-homologous genes in deep subseafloor sedimentary metagenomes.</title>
        <authorList>
            <person name="Kawai M."/>
            <person name="Futagami T."/>
            <person name="Toyoda A."/>
            <person name="Takaki Y."/>
            <person name="Nishi S."/>
            <person name="Hori S."/>
            <person name="Arai W."/>
            <person name="Tsubouchi T."/>
            <person name="Morono Y."/>
            <person name="Uchiyama I."/>
            <person name="Ito T."/>
            <person name="Fujiyama A."/>
            <person name="Inagaki F."/>
            <person name="Takami H."/>
        </authorList>
    </citation>
    <scope>NUCLEOTIDE SEQUENCE</scope>
    <source>
        <strain evidence="2">Expedition CK06-06</strain>
    </source>
</reference>
<sequence length="138" mass="16304">YLYGLISLYTALLAKKKGEKGAFINNLVNSLILIISITINLITINFLHVSNIDFIIFPFDIFMIIFIIFFLPLFYYSIYREKRIVKRDLKEKPWKEDFSLFSDVLPFKYELYRKLTHLLVLLCINTNTIKRNGAGRIL</sequence>